<evidence type="ECO:0000313" key="4">
    <source>
        <dbReference type="Proteomes" id="UP000094070"/>
    </source>
</evidence>
<dbReference type="AlphaFoldDB" id="A0A1E5E029"/>
<dbReference type="Pfam" id="PF11557">
    <property type="entry name" value="Omp_AT"/>
    <property type="match status" value="1"/>
</dbReference>
<organism evidence="3 4">
    <name type="scientific">Vibrio rumoiensis 1S-45</name>
    <dbReference type="NCBI Taxonomy" id="1188252"/>
    <lineage>
        <taxon>Bacteria</taxon>
        <taxon>Pseudomonadati</taxon>
        <taxon>Pseudomonadota</taxon>
        <taxon>Gammaproteobacteria</taxon>
        <taxon>Vibrionales</taxon>
        <taxon>Vibrionaceae</taxon>
        <taxon>Vibrio</taxon>
    </lineage>
</organism>
<keyword evidence="1" id="KW-0732">Signal</keyword>
<evidence type="ECO:0000259" key="2">
    <source>
        <dbReference type="Pfam" id="PF11557"/>
    </source>
</evidence>
<dbReference type="RefSeq" id="WP_017025305.1">
    <property type="nucleotide sequence ID" value="NZ_AJYK02000096.1"/>
</dbReference>
<dbReference type="InterPro" id="IPR021621">
    <property type="entry name" value="Omp_AT"/>
</dbReference>
<proteinExistence type="predicted"/>
<dbReference type="eggNOG" id="COG4206">
    <property type="taxonomic scope" value="Bacteria"/>
</dbReference>
<evidence type="ECO:0000256" key="1">
    <source>
        <dbReference type="SAM" id="SignalP"/>
    </source>
</evidence>
<accession>A0A1E5E029</accession>
<feature type="domain" description="Solitary outer membrane autotransporter-like beta-barrel" evidence="2">
    <location>
        <begin position="8"/>
        <end position="324"/>
    </location>
</feature>
<comment type="caution">
    <text evidence="3">The sequence shown here is derived from an EMBL/GenBank/DDBJ whole genome shotgun (WGS) entry which is preliminary data.</text>
</comment>
<feature type="chain" id="PRO_5009174545" description="Solitary outer membrane autotransporter-like beta-barrel domain-containing protein" evidence="1">
    <location>
        <begin position="24"/>
        <end position="325"/>
    </location>
</feature>
<dbReference type="STRING" id="1188252.A1QC_12675"/>
<keyword evidence="4" id="KW-1185">Reference proteome</keyword>
<evidence type="ECO:0000313" key="3">
    <source>
        <dbReference type="EMBL" id="OEF23219.1"/>
    </source>
</evidence>
<dbReference type="EMBL" id="AJYK02000096">
    <property type="protein sequence ID" value="OEF23219.1"/>
    <property type="molecule type" value="Genomic_DNA"/>
</dbReference>
<gene>
    <name evidence="3" type="ORF">A1QC_12675</name>
</gene>
<sequence length="325" mass="36936">MTFLTTTIAVMLSWAICTLQAKAENSIQSRAEQSFAASVILSDSDVITFGIQDFNPNSVTPFDDDNFGNDESLDLRNRVSVTAIPYSFELESPSPLFQHELDFRASFIHFDNETRLSNRPDLPADYDTNKVYAGFVEYKLSYDISDTWKLVYGVGNHLMYYQNDHKYNSVESKQFEPVLDGNVYNTSSYSYIIEPNLAFEYKLNKDWGYWKYTTSFNYFNGVMWGESKNSGNPNGWYLMNGVKVNYDVINWGGYIPSVYGSVKRVDLGGDPIDSFGTDSYYELSIGWLLTPPIFRDYIDNVGIGLNMNYGSALKGGSIVFFFNEG</sequence>
<reference evidence="3 4" key="1">
    <citation type="journal article" date="2012" name="Science">
        <title>Ecological populations of bacteria act as socially cohesive units of antibiotic production and resistance.</title>
        <authorList>
            <person name="Cordero O.X."/>
            <person name="Wildschutte H."/>
            <person name="Kirkup B."/>
            <person name="Proehl S."/>
            <person name="Ngo L."/>
            <person name="Hussain F."/>
            <person name="Le Roux F."/>
            <person name="Mincer T."/>
            <person name="Polz M.F."/>
        </authorList>
    </citation>
    <scope>NUCLEOTIDE SEQUENCE [LARGE SCALE GENOMIC DNA]</scope>
    <source>
        <strain evidence="3 4">1S-45</strain>
    </source>
</reference>
<dbReference type="Proteomes" id="UP000094070">
    <property type="component" value="Unassembled WGS sequence"/>
</dbReference>
<dbReference type="OrthoDB" id="6080400at2"/>
<protein>
    <recommendedName>
        <fullName evidence="2">Solitary outer membrane autotransporter-like beta-barrel domain-containing protein</fullName>
    </recommendedName>
</protein>
<name>A0A1E5E029_9VIBR</name>
<feature type="signal peptide" evidence="1">
    <location>
        <begin position="1"/>
        <end position="23"/>
    </location>
</feature>